<evidence type="ECO:0000313" key="2">
    <source>
        <dbReference type="Proteomes" id="UP000887574"/>
    </source>
</evidence>
<protein>
    <submittedName>
        <fullName evidence="3">Cell morphogenesis protein N-terminal domain-containing protein</fullName>
    </submittedName>
</protein>
<dbReference type="InterPro" id="IPR003006">
    <property type="entry name" value="Ig/MHC_CS"/>
</dbReference>
<dbReference type="GO" id="GO:0031175">
    <property type="term" value="P:neuron projection development"/>
    <property type="evidence" value="ECO:0007669"/>
    <property type="project" value="TreeGrafter"/>
</dbReference>
<dbReference type="InterPro" id="IPR025614">
    <property type="entry name" value="Cell_morpho_N"/>
</dbReference>
<dbReference type="Pfam" id="PF14222">
    <property type="entry name" value="MOR2-PAG1_N"/>
    <property type="match status" value="2"/>
</dbReference>
<organism evidence="2 3">
    <name type="scientific">Ditylenchus dipsaci</name>
    <dbReference type="NCBI Taxonomy" id="166011"/>
    <lineage>
        <taxon>Eukaryota</taxon>
        <taxon>Metazoa</taxon>
        <taxon>Ecdysozoa</taxon>
        <taxon>Nematoda</taxon>
        <taxon>Chromadorea</taxon>
        <taxon>Rhabditida</taxon>
        <taxon>Tylenchina</taxon>
        <taxon>Tylenchomorpha</taxon>
        <taxon>Sphaerularioidea</taxon>
        <taxon>Anguinidae</taxon>
        <taxon>Anguininae</taxon>
        <taxon>Ditylenchus</taxon>
    </lineage>
</organism>
<reference evidence="3" key="1">
    <citation type="submission" date="2022-11" db="UniProtKB">
        <authorList>
            <consortium name="WormBaseParasite"/>
        </authorList>
    </citation>
    <scope>IDENTIFICATION</scope>
</reference>
<sequence length="1058" mass="119705">MHIPEQIFLVQLGAVSESHIGQSQKQGSKISRVALESLYRLLWVYIIRNSCEGNTATRSRLESICGSLFPRGNRNVIPRDAPLNIFVKIIHFIAQQKLDFAFKEIIFDLLGCNRASRSVSIYPERMNIGIRSLMVIADGLQQKDGPPGMPRSIAPIASGTIQRQIKKTYITRPLTAEVARSIGLEQYYMPCRKAFDAMLRTLDSQGKEYEDIIVGDVKPKLDLLRTCIAAVPRLLPEPMSHQDLIDMLVRMCVHIDEELRATAYQTLQNLVSECVEWREEIIHSFLRFLTSNIQDTFPTLLESTVRFLLQLLCTWRSSILMERRRETQGSATPNDVVDAIAVSPNVKNGLVYTAKTPANRAAVANGNTINQATENPSSQVSRSLMSPISNNATAYAMHCIEGFAIVLLCQLRQQLKKIAISMLKEVKQLLLLLCISVSPQYDTPVMEVLDEATSYVVNKYVEHVSLTERQSWNADFATACEKICNLEADTCLVNADKGNEYLRWDPWACALSGYCEYKFLLAQCPTAVSYAWPALFSRLNACAQFVDPSNPQNESRGSLLRSSKSKSTASTLCKEALSQDSYLSLWQKYLVMCFSLAQPTTFQLPSSLNSVNRSFSPSTTLETADMIRNMAMSSSIRIARSTSLNCSQLFKRSNMLRWENMTDMRDSVVLGIGSTNPVCFELLLEELNNRGLLREAQDKKVESNVRRRKRKDLLRLQLLRVLEVALFRGLIEYSCLVDHHSGLLSPIILEFIDSIRQNVESDVDRDMATLTSLRLHFAKTVLLLINGVSLDQRKNLLPVDIKHNFSHCFSRAMCALNCCGSVFESPRSLNDEENLYRWLEALASYNMGNVCEETLCLVLHLNEHYPQLFEWTIRTCYTKADNLSSKCFRALAMLFSKREYPCEFVSLFVLCQVFAEDADPSLQHTATLLLQILRRQFLDNSQSPSSPTKHKVSIGKKSFFLGINQSASIINQLSKTYTQLTMPIFSEVCYRIESARHTRQTAMLTFLLKWLKNIELVDPNCEILMPEINARSGNGWGSEEATQLLLTKHALFDSQIEC</sequence>
<dbReference type="GO" id="GO:0005938">
    <property type="term" value="C:cell cortex"/>
    <property type="evidence" value="ECO:0007669"/>
    <property type="project" value="TreeGrafter"/>
</dbReference>
<dbReference type="Proteomes" id="UP000887574">
    <property type="component" value="Unplaced"/>
</dbReference>
<dbReference type="SUPFAM" id="SSF48371">
    <property type="entry name" value="ARM repeat"/>
    <property type="match status" value="2"/>
</dbReference>
<feature type="domain" description="Cell morphogenesis protein N-terminal" evidence="1">
    <location>
        <begin position="4"/>
        <end position="205"/>
    </location>
</feature>
<dbReference type="WBParaSite" id="jg9886.3">
    <property type="protein sequence ID" value="jg9886.3"/>
    <property type="gene ID" value="jg9886"/>
</dbReference>
<evidence type="ECO:0000259" key="1">
    <source>
        <dbReference type="Pfam" id="PF14222"/>
    </source>
</evidence>
<dbReference type="GO" id="GO:0030427">
    <property type="term" value="C:site of polarized growth"/>
    <property type="evidence" value="ECO:0007669"/>
    <property type="project" value="TreeGrafter"/>
</dbReference>
<dbReference type="InterPro" id="IPR016024">
    <property type="entry name" value="ARM-type_fold"/>
</dbReference>
<dbReference type="PROSITE" id="PS00290">
    <property type="entry name" value="IG_MHC"/>
    <property type="match status" value="1"/>
</dbReference>
<proteinExistence type="predicted"/>
<dbReference type="PANTHER" id="PTHR12295:SF30">
    <property type="entry name" value="PROTEIN FURRY"/>
    <property type="match status" value="1"/>
</dbReference>
<dbReference type="InterPro" id="IPR039867">
    <property type="entry name" value="Furry/Tao3/Mor2"/>
</dbReference>
<dbReference type="GO" id="GO:0000902">
    <property type="term" value="P:cell morphogenesis"/>
    <property type="evidence" value="ECO:0007669"/>
    <property type="project" value="InterPro"/>
</dbReference>
<feature type="domain" description="Cell morphogenesis protein N-terminal" evidence="1">
    <location>
        <begin position="214"/>
        <end position="315"/>
    </location>
</feature>
<name>A0A915EV92_9BILA</name>
<accession>A0A915EV92</accession>
<keyword evidence="2" id="KW-1185">Reference proteome</keyword>
<evidence type="ECO:0000313" key="3">
    <source>
        <dbReference type="WBParaSite" id="jg9886.3"/>
    </source>
</evidence>
<dbReference type="AlphaFoldDB" id="A0A915EV92"/>
<dbReference type="PANTHER" id="PTHR12295">
    <property type="entry name" value="FURRY-RELATED"/>
    <property type="match status" value="1"/>
</dbReference>